<proteinExistence type="predicted"/>
<dbReference type="InterPro" id="IPR052299">
    <property type="entry name" value="CEP76"/>
</dbReference>
<dbReference type="PANTHER" id="PTHR46436">
    <property type="entry name" value="CENTROSOMAL PROTEIN OF 76 KDA"/>
    <property type="match status" value="1"/>
</dbReference>
<evidence type="ECO:0000313" key="4">
    <source>
        <dbReference type="Proteomes" id="UP001189429"/>
    </source>
</evidence>
<evidence type="ECO:0000313" key="3">
    <source>
        <dbReference type="EMBL" id="CAK0810053.1"/>
    </source>
</evidence>
<feature type="region of interest" description="Disordered" evidence="1">
    <location>
        <begin position="379"/>
        <end position="414"/>
    </location>
</feature>
<evidence type="ECO:0000256" key="1">
    <source>
        <dbReference type="SAM" id="MobiDB-lite"/>
    </source>
</evidence>
<dbReference type="EMBL" id="CAUYUJ010004558">
    <property type="protein sequence ID" value="CAK0810053.1"/>
    <property type="molecule type" value="Genomic_DNA"/>
</dbReference>
<feature type="compositionally biased region" description="Basic residues" evidence="1">
    <location>
        <begin position="396"/>
        <end position="406"/>
    </location>
</feature>
<organism evidence="3 4">
    <name type="scientific">Prorocentrum cordatum</name>
    <dbReference type="NCBI Taxonomy" id="2364126"/>
    <lineage>
        <taxon>Eukaryota</taxon>
        <taxon>Sar</taxon>
        <taxon>Alveolata</taxon>
        <taxon>Dinophyceae</taxon>
        <taxon>Prorocentrales</taxon>
        <taxon>Prorocentraceae</taxon>
        <taxon>Prorocentrum</taxon>
    </lineage>
</organism>
<accession>A0ABN9QVQ7</accession>
<dbReference type="InterPro" id="IPR056288">
    <property type="entry name" value="CEP76_C"/>
</dbReference>
<dbReference type="Pfam" id="PF24652">
    <property type="entry name" value="CEP76_C"/>
    <property type="match status" value="1"/>
</dbReference>
<feature type="domain" description="Centrosomal protein of 76 kDa C-terminal" evidence="2">
    <location>
        <begin position="291"/>
        <end position="358"/>
    </location>
</feature>
<gene>
    <name evidence="3" type="ORF">PCOR1329_LOCUS15133</name>
</gene>
<dbReference type="PANTHER" id="PTHR46436:SF2">
    <property type="entry name" value="CHROMOSOME UNDETERMINED SCAFFOLD_119, WHOLE GENOME SHOTGUN SEQUENCE"/>
    <property type="match status" value="1"/>
</dbReference>
<sequence>MTRESFNGTVTFWESTTGAKFHLSERWAGDHTRGDKTRKRIEERWKSRPARYDLLTPEGKKAWKKDTAKRQGMNRHELLKSMTDLTSLPISPWKQLYDSESLVVVPYESIEIVFNGSQVWGNLGNHHPACIYYDMEDDSRSWLPLISGDGEKELQVGKAVAIPVGPPMSKHTCQELEDSIEMEIEESVRMIRMRQGKDSSFTGNRKSADAGTMSEEADLLQDCLEKYVELLEAEMKLEADWCYDDGDRLRKPWGPTSPLNTQTYMQQCRVEWSKYWKKKDALKKARSYLPVKDNHVLSGIPFHISSTDLKVIRKDLMECRALQEYFSLDMEEAPFFTVVKVFPMPSSVLSVWIFFGAEVPMSKERVLELATAKVKKILDKDPDASSESEEDEKARRERKRKRKKGAWAKDEIKG</sequence>
<dbReference type="Proteomes" id="UP001189429">
    <property type="component" value="Unassembled WGS sequence"/>
</dbReference>
<keyword evidence="4" id="KW-1185">Reference proteome</keyword>
<protein>
    <recommendedName>
        <fullName evidence="2">Centrosomal protein of 76 kDa C-terminal domain-containing protein</fullName>
    </recommendedName>
</protein>
<comment type="caution">
    <text evidence="3">The sequence shown here is derived from an EMBL/GenBank/DDBJ whole genome shotgun (WGS) entry which is preliminary data.</text>
</comment>
<name>A0ABN9QVQ7_9DINO</name>
<evidence type="ECO:0000259" key="2">
    <source>
        <dbReference type="Pfam" id="PF24652"/>
    </source>
</evidence>
<reference evidence="3" key="1">
    <citation type="submission" date="2023-10" db="EMBL/GenBank/DDBJ databases">
        <authorList>
            <person name="Chen Y."/>
            <person name="Shah S."/>
            <person name="Dougan E. K."/>
            <person name="Thang M."/>
            <person name="Chan C."/>
        </authorList>
    </citation>
    <scope>NUCLEOTIDE SEQUENCE [LARGE SCALE GENOMIC DNA]</scope>
</reference>